<dbReference type="KEGG" id="mmav:RE476_01625"/>
<dbReference type="AlphaFoldDB" id="A0AA51UG34"/>
<comment type="similarity">
    <text evidence="3 9">Belongs to the FKBP-type PPIase family.</text>
</comment>
<comment type="catalytic activity">
    <reaction evidence="1 8 9">
        <text>[protein]-peptidylproline (omega=180) = [protein]-peptidylproline (omega=0)</text>
        <dbReference type="Rhea" id="RHEA:16237"/>
        <dbReference type="Rhea" id="RHEA-COMP:10747"/>
        <dbReference type="Rhea" id="RHEA-COMP:10748"/>
        <dbReference type="ChEBI" id="CHEBI:83833"/>
        <dbReference type="ChEBI" id="CHEBI:83834"/>
        <dbReference type="EC" id="5.2.1.8"/>
    </reaction>
</comment>
<dbReference type="SUPFAM" id="SSF54534">
    <property type="entry name" value="FKBP-like"/>
    <property type="match status" value="1"/>
</dbReference>
<dbReference type="Gene3D" id="3.10.50.40">
    <property type="match status" value="1"/>
</dbReference>
<evidence type="ECO:0000256" key="2">
    <source>
        <dbReference type="ARBA" id="ARBA00004496"/>
    </source>
</evidence>
<evidence type="ECO:0000259" key="10">
    <source>
        <dbReference type="PROSITE" id="PS50059"/>
    </source>
</evidence>
<accession>A0AA51UG34</accession>
<proteinExistence type="inferred from homology"/>
<dbReference type="EMBL" id="CP133594">
    <property type="protein sequence ID" value="WMW22543.1"/>
    <property type="molecule type" value="Genomic_DNA"/>
</dbReference>
<dbReference type="InterPro" id="IPR001179">
    <property type="entry name" value="PPIase_FKBP_dom"/>
</dbReference>
<evidence type="ECO:0000256" key="6">
    <source>
        <dbReference type="ARBA" id="ARBA00023186"/>
    </source>
</evidence>
<keyword evidence="4" id="KW-0963">Cytoplasm</keyword>
<dbReference type="GO" id="GO:0042026">
    <property type="term" value="P:protein refolding"/>
    <property type="evidence" value="ECO:0007669"/>
    <property type="project" value="UniProtKB-ARBA"/>
</dbReference>
<evidence type="ECO:0000256" key="9">
    <source>
        <dbReference type="RuleBase" id="RU003915"/>
    </source>
</evidence>
<protein>
    <recommendedName>
        <fullName evidence="9">Peptidyl-prolyl cis-trans isomerase</fullName>
        <ecNumber evidence="9">5.2.1.8</ecNumber>
    </recommendedName>
</protein>
<dbReference type="Pfam" id="PF00254">
    <property type="entry name" value="FKBP_C"/>
    <property type="match status" value="1"/>
</dbReference>
<sequence length="178" mass="19409">MKKILLFILVSCVLFVSGCNDSDNSQKVEAGDYISVNYTGSLEDGTVFDTSIEEIAIEENIYNPYRNYEPLPFVAGAGQMIKGFDDAVIGMGIGEEKTVTIPPEEAYGAYCPELLIPVPAEDFESANITPIIGQKVTYQNQVVTIANISEENVTLDCNHNLAGETLIFTIELVSIEKA</sequence>
<evidence type="ECO:0000313" key="12">
    <source>
        <dbReference type="Proteomes" id="UP001183006"/>
    </source>
</evidence>
<dbReference type="PANTHER" id="PTHR47861">
    <property type="entry name" value="FKBP-TYPE PEPTIDYL-PROLYL CIS-TRANS ISOMERASE SLYD"/>
    <property type="match status" value="1"/>
</dbReference>
<keyword evidence="5 8" id="KW-0697">Rotamase</keyword>
<evidence type="ECO:0000256" key="7">
    <source>
        <dbReference type="ARBA" id="ARBA00023235"/>
    </source>
</evidence>
<evidence type="ECO:0000256" key="5">
    <source>
        <dbReference type="ARBA" id="ARBA00023110"/>
    </source>
</evidence>
<keyword evidence="6" id="KW-0143">Chaperone</keyword>
<comment type="subcellular location">
    <subcellularLocation>
        <location evidence="2">Cytoplasm</location>
    </subcellularLocation>
</comment>
<gene>
    <name evidence="11" type="ORF">RE476_01625</name>
</gene>
<dbReference type="Proteomes" id="UP001183006">
    <property type="component" value="Chromosome"/>
</dbReference>
<reference evidence="11" key="1">
    <citation type="submission" date="2023-08" db="EMBL/GenBank/DDBJ databases">
        <title>Methanolobus mangrovi sp. nov. and Methanolobus sediminis sp. nov, two novel methylotrophic methanogens isolated from mangrove sediments in China.</title>
        <authorList>
            <person name="Zhou J."/>
        </authorList>
    </citation>
    <scope>NUCLEOTIDE SEQUENCE</scope>
    <source>
        <strain evidence="11">FTZ2</strain>
    </source>
</reference>
<keyword evidence="12" id="KW-1185">Reference proteome</keyword>
<dbReference type="InterPro" id="IPR046357">
    <property type="entry name" value="PPIase_dom_sf"/>
</dbReference>
<feature type="domain" description="PPIase FKBP-type" evidence="10">
    <location>
        <begin position="31"/>
        <end position="117"/>
    </location>
</feature>
<dbReference type="GO" id="GO:0005737">
    <property type="term" value="C:cytoplasm"/>
    <property type="evidence" value="ECO:0007669"/>
    <property type="project" value="UniProtKB-SubCell"/>
</dbReference>
<evidence type="ECO:0000256" key="1">
    <source>
        <dbReference type="ARBA" id="ARBA00000971"/>
    </source>
</evidence>
<dbReference type="RefSeq" id="WP_309308557.1">
    <property type="nucleotide sequence ID" value="NZ_CP133594.1"/>
</dbReference>
<dbReference type="EC" id="5.2.1.8" evidence="9"/>
<keyword evidence="7 8" id="KW-0413">Isomerase</keyword>
<organism evidence="11 12">
    <name type="scientific">Methanolobus mangrovi</name>
    <dbReference type="NCBI Taxonomy" id="3072977"/>
    <lineage>
        <taxon>Archaea</taxon>
        <taxon>Methanobacteriati</taxon>
        <taxon>Methanobacteriota</taxon>
        <taxon>Stenosarchaea group</taxon>
        <taxon>Methanomicrobia</taxon>
        <taxon>Methanosarcinales</taxon>
        <taxon>Methanosarcinaceae</taxon>
        <taxon>Methanolobus</taxon>
    </lineage>
</organism>
<dbReference type="GeneID" id="84228800"/>
<name>A0AA51UG34_9EURY</name>
<evidence type="ECO:0000256" key="4">
    <source>
        <dbReference type="ARBA" id="ARBA00022490"/>
    </source>
</evidence>
<dbReference type="PANTHER" id="PTHR47861:SF3">
    <property type="entry name" value="FKBP-TYPE PEPTIDYL-PROLYL CIS-TRANS ISOMERASE SLYD"/>
    <property type="match status" value="1"/>
</dbReference>
<dbReference type="GO" id="GO:0003755">
    <property type="term" value="F:peptidyl-prolyl cis-trans isomerase activity"/>
    <property type="evidence" value="ECO:0007669"/>
    <property type="project" value="UniProtKB-UniRule"/>
</dbReference>
<dbReference type="PROSITE" id="PS50059">
    <property type="entry name" value="FKBP_PPIASE"/>
    <property type="match status" value="1"/>
</dbReference>
<evidence type="ECO:0000313" key="11">
    <source>
        <dbReference type="EMBL" id="WMW22543.1"/>
    </source>
</evidence>
<dbReference type="PROSITE" id="PS51257">
    <property type="entry name" value="PROKAR_LIPOPROTEIN"/>
    <property type="match status" value="1"/>
</dbReference>
<evidence type="ECO:0000256" key="8">
    <source>
        <dbReference type="PROSITE-ProRule" id="PRU00277"/>
    </source>
</evidence>
<evidence type="ECO:0000256" key="3">
    <source>
        <dbReference type="ARBA" id="ARBA00006577"/>
    </source>
</evidence>